<dbReference type="EMBL" id="BPLQ01006253">
    <property type="protein sequence ID" value="GIY21159.1"/>
    <property type="molecule type" value="Genomic_DNA"/>
</dbReference>
<name>A0AAV4RKS7_9ARAC</name>
<protein>
    <submittedName>
        <fullName evidence="1">Uncharacterized protein</fullName>
    </submittedName>
</protein>
<keyword evidence="2" id="KW-1185">Reference proteome</keyword>
<comment type="caution">
    <text evidence="1">The sequence shown here is derived from an EMBL/GenBank/DDBJ whole genome shotgun (WGS) entry which is preliminary data.</text>
</comment>
<organism evidence="1 2">
    <name type="scientific">Caerostris darwini</name>
    <dbReference type="NCBI Taxonomy" id="1538125"/>
    <lineage>
        <taxon>Eukaryota</taxon>
        <taxon>Metazoa</taxon>
        <taxon>Ecdysozoa</taxon>
        <taxon>Arthropoda</taxon>
        <taxon>Chelicerata</taxon>
        <taxon>Arachnida</taxon>
        <taxon>Araneae</taxon>
        <taxon>Araneomorphae</taxon>
        <taxon>Entelegynae</taxon>
        <taxon>Araneoidea</taxon>
        <taxon>Araneidae</taxon>
        <taxon>Caerostris</taxon>
    </lineage>
</organism>
<evidence type="ECO:0000313" key="1">
    <source>
        <dbReference type="EMBL" id="GIY21159.1"/>
    </source>
</evidence>
<dbReference type="AlphaFoldDB" id="A0AAV4RKS7"/>
<accession>A0AAV4RKS7</accession>
<reference evidence="1 2" key="1">
    <citation type="submission" date="2021-06" db="EMBL/GenBank/DDBJ databases">
        <title>Caerostris darwini draft genome.</title>
        <authorList>
            <person name="Kono N."/>
            <person name="Arakawa K."/>
        </authorList>
    </citation>
    <scope>NUCLEOTIDE SEQUENCE [LARGE SCALE GENOMIC DNA]</scope>
</reference>
<evidence type="ECO:0000313" key="2">
    <source>
        <dbReference type="Proteomes" id="UP001054837"/>
    </source>
</evidence>
<dbReference type="Proteomes" id="UP001054837">
    <property type="component" value="Unassembled WGS sequence"/>
</dbReference>
<gene>
    <name evidence="1" type="ORF">CDAR_478331</name>
</gene>
<proteinExistence type="predicted"/>
<sequence>MFSSLRSRAKCPKHGGILMMRIRRCRGWRREDERTTFTLDYDKYLHGDPNDVEELPSFSQKLQFPLPGSYVMPQIPLQHHYGLHLNVRRNPNNLFYLLPAKPVICLVAKITVPFTFIVCNATNTSSTSLGSPSKLCCPLPFPTTSTTSADSHHQTSVMLRALGPASKAAEHSSRERSFGPSSVLISVLPCRTVIKGKMRPDVSSGCVDEPVERTPANVFVMSG</sequence>